<dbReference type="Gene3D" id="3.40.50.720">
    <property type="entry name" value="NAD(P)-binding Rossmann-like Domain"/>
    <property type="match status" value="1"/>
</dbReference>
<dbReference type="AlphaFoldDB" id="A0A502DJD7"/>
<name>A0A502DJD7_9MYCO</name>
<dbReference type="InterPro" id="IPR051603">
    <property type="entry name" value="Zinc-ADH_QOR/CCCR"/>
</dbReference>
<dbReference type="SUPFAM" id="SSF51735">
    <property type="entry name" value="NAD(P)-binding Rossmann-fold domains"/>
    <property type="match status" value="1"/>
</dbReference>
<keyword evidence="4" id="KW-0521">NADP</keyword>
<sequence length="300" mass="30677">MKAIQFSEFGGPEVLQVVDVGEPHPGPGEVRIRVHAAGVNGIDWKIRAGDLQDQMPIELPAGTGRDASGVIDEVGDGVIDVKSGDAVFGSGTATFAEYAVLHSWARKPDSVSFEEAAGFPVPVETAIRIIDQVGVQPGQTLLINGAAGGVGSAAVQIAKDLGITVIGTAGPNNQDYLTALGATPTTYGPGLVDRVRELAPDGIDAALDVAGSGVIPELVELTADPTKVVSIADFTAPEYGAQVSAAPGDYTAALTKAARLAEQGRLSIPVQQTYPLDSVAEAHTASAEGHVTGRLIVTIS</sequence>
<dbReference type="Proteomes" id="UP000320095">
    <property type="component" value="Unassembled WGS sequence"/>
</dbReference>
<keyword evidence="5" id="KW-0694">RNA-binding</keyword>
<evidence type="ECO:0000256" key="1">
    <source>
        <dbReference type="ARBA" id="ARBA00004496"/>
    </source>
</evidence>
<accession>A0A502DJD7</accession>
<evidence type="ECO:0000256" key="3">
    <source>
        <dbReference type="ARBA" id="ARBA00022490"/>
    </source>
</evidence>
<dbReference type="InterPro" id="IPR036291">
    <property type="entry name" value="NAD(P)-bd_dom_sf"/>
</dbReference>
<evidence type="ECO:0000256" key="4">
    <source>
        <dbReference type="ARBA" id="ARBA00022857"/>
    </source>
</evidence>
<dbReference type="PROSITE" id="PS01162">
    <property type="entry name" value="QOR_ZETA_CRYSTAL"/>
    <property type="match status" value="1"/>
</dbReference>
<dbReference type="InterPro" id="IPR013154">
    <property type="entry name" value="ADH-like_N"/>
</dbReference>
<dbReference type="OrthoDB" id="4512359at2"/>
<dbReference type="GO" id="GO:0016491">
    <property type="term" value="F:oxidoreductase activity"/>
    <property type="evidence" value="ECO:0007669"/>
    <property type="project" value="InterPro"/>
</dbReference>
<keyword evidence="8" id="KW-1185">Reference proteome</keyword>
<evidence type="ECO:0000259" key="6">
    <source>
        <dbReference type="SMART" id="SM00829"/>
    </source>
</evidence>
<dbReference type="SUPFAM" id="SSF50129">
    <property type="entry name" value="GroES-like"/>
    <property type="match status" value="1"/>
</dbReference>
<dbReference type="GO" id="GO:0003723">
    <property type="term" value="F:RNA binding"/>
    <property type="evidence" value="ECO:0007669"/>
    <property type="project" value="UniProtKB-KW"/>
</dbReference>
<evidence type="ECO:0000256" key="2">
    <source>
        <dbReference type="ARBA" id="ARBA00011881"/>
    </source>
</evidence>
<dbReference type="Pfam" id="PF13602">
    <property type="entry name" value="ADH_zinc_N_2"/>
    <property type="match status" value="1"/>
</dbReference>
<feature type="domain" description="Enoyl reductase (ER)" evidence="6">
    <location>
        <begin position="10"/>
        <end position="297"/>
    </location>
</feature>
<protein>
    <submittedName>
        <fullName evidence="7">NADP-dependent oxidoreductase</fullName>
    </submittedName>
</protein>
<dbReference type="InterPro" id="IPR020843">
    <property type="entry name" value="ER"/>
</dbReference>
<organism evidence="7 8">
    <name type="scientific">Mycolicibacterium hodleri</name>
    <dbReference type="NCBI Taxonomy" id="49897"/>
    <lineage>
        <taxon>Bacteria</taxon>
        <taxon>Bacillati</taxon>
        <taxon>Actinomycetota</taxon>
        <taxon>Actinomycetes</taxon>
        <taxon>Mycobacteriales</taxon>
        <taxon>Mycobacteriaceae</taxon>
        <taxon>Mycolicibacterium</taxon>
    </lineage>
</organism>
<dbReference type="Pfam" id="PF08240">
    <property type="entry name" value="ADH_N"/>
    <property type="match status" value="1"/>
</dbReference>
<dbReference type="EMBL" id="RCZG01000026">
    <property type="protein sequence ID" value="TPG25575.1"/>
    <property type="molecule type" value="Genomic_DNA"/>
</dbReference>
<dbReference type="PANTHER" id="PTHR44154">
    <property type="entry name" value="QUINONE OXIDOREDUCTASE"/>
    <property type="match status" value="1"/>
</dbReference>
<dbReference type="GO" id="GO:0008270">
    <property type="term" value="F:zinc ion binding"/>
    <property type="evidence" value="ECO:0007669"/>
    <property type="project" value="InterPro"/>
</dbReference>
<proteinExistence type="predicted"/>
<dbReference type="InterPro" id="IPR011032">
    <property type="entry name" value="GroES-like_sf"/>
</dbReference>
<evidence type="ECO:0000313" key="8">
    <source>
        <dbReference type="Proteomes" id="UP000320095"/>
    </source>
</evidence>
<dbReference type="CDD" id="cd05289">
    <property type="entry name" value="MDR_like_2"/>
    <property type="match status" value="1"/>
</dbReference>
<dbReference type="Gene3D" id="3.90.180.10">
    <property type="entry name" value="Medium-chain alcohol dehydrogenases, catalytic domain"/>
    <property type="match status" value="1"/>
</dbReference>
<dbReference type="InterPro" id="IPR002364">
    <property type="entry name" value="Quin_OxRdtase/zeta-crystal_CS"/>
</dbReference>
<dbReference type="GO" id="GO:0005737">
    <property type="term" value="C:cytoplasm"/>
    <property type="evidence" value="ECO:0007669"/>
    <property type="project" value="UniProtKB-SubCell"/>
</dbReference>
<reference evidence="7 8" key="1">
    <citation type="journal article" date="2019" name="Environ. Microbiol.">
        <title>Species interactions and distinct microbial communities in high Arctic permafrost affected cryosols are associated with the CH4 and CO2 gas fluxes.</title>
        <authorList>
            <person name="Altshuler I."/>
            <person name="Hamel J."/>
            <person name="Turney S."/>
            <person name="Magnuson E."/>
            <person name="Levesque R."/>
            <person name="Greer C."/>
            <person name="Whyte L.G."/>
        </authorList>
    </citation>
    <scope>NUCLEOTIDE SEQUENCE [LARGE SCALE GENOMIC DNA]</scope>
    <source>
        <strain evidence="7 8">S5.20</strain>
    </source>
</reference>
<gene>
    <name evidence="7" type="ORF">EAH80_30125</name>
</gene>
<dbReference type="RefSeq" id="WP_140699929.1">
    <property type="nucleotide sequence ID" value="NZ_RCZG01000026.1"/>
</dbReference>
<dbReference type="PANTHER" id="PTHR44154:SF1">
    <property type="entry name" value="QUINONE OXIDOREDUCTASE"/>
    <property type="match status" value="1"/>
</dbReference>
<evidence type="ECO:0000313" key="7">
    <source>
        <dbReference type="EMBL" id="TPG25575.1"/>
    </source>
</evidence>
<comment type="subunit">
    <text evidence="2">Homotetramer.</text>
</comment>
<dbReference type="SMART" id="SM00829">
    <property type="entry name" value="PKS_ER"/>
    <property type="match status" value="1"/>
</dbReference>
<comment type="caution">
    <text evidence="7">The sequence shown here is derived from an EMBL/GenBank/DDBJ whole genome shotgun (WGS) entry which is preliminary data.</text>
</comment>
<comment type="subcellular location">
    <subcellularLocation>
        <location evidence="1">Cytoplasm</location>
    </subcellularLocation>
</comment>
<evidence type="ECO:0000256" key="5">
    <source>
        <dbReference type="ARBA" id="ARBA00022884"/>
    </source>
</evidence>
<keyword evidence="3" id="KW-0963">Cytoplasm</keyword>